<dbReference type="AlphaFoldDB" id="A0AAN7Z3V3"/>
<proteinExistence type="predicted"/>
<sequence>MAKVLLSGATKICPLACNRSAADAPPELEPISLVAKRTSKSMTLGHHHQTAHARESQTNT</sequence>
<evidence type="ECO:0000313" key="2">
    <source>
        <dbReference type="EMBL" id="KAK5628727.1"/>
    </source>
</evidence>
<comment type="caution">
    <text evidence="2">The sequence shown here is derived from an EMBL/GenBank/DDBJ whole genome shotgun (WGS) entry which is preliminary data.</text>
</comment>
<gene>
    <name evidence="2" type="ORF">RRF57_004442</name>
</gene>
<organism evidence="2 3">
    <name type="scientific">Xylaria bambusicola</name>
    <dbReference type="NCBI Taxonomy" id="326684"/>
    <lineage>
        <taxon>Eukaryota</taxon>
        <taxon>Fungi</taxon>
        <taxon>Dikarya</taxon>
        <taxon>Ascomycota</taxon>
        <taxon>Pezizomycotina</taxon>
        <taxon>Sordariomycetes</taxon>
        <taxon>Xylariomycetidae</taxon>
        <taxon>Xylariales</taxon>
        <taxon>Xylariaceae</taxon>
        <taxon>Xylaria</taxon>
    </lineage>
</organism>
<evidence type="ECO:0000256" key="1">
    <source>
        <dbReference type="SAM" id="MobiDB-lite"/>
    </source>
</evidence>
<dbReference type="EMBL" id="JAWHQM010000009">
    <property type="protein sequence ID" value="KAK5628727.1"/>
    <property type="molecule type" value="Genomic_DNA"/>
</dbReference>
<accession>A0AAN7Z3V3</accession>
<reference evidence="2 3" key="1">
    <citation type="submission" date="2023-10" db="EMBL/GenBank/DDBJ databases">
        <title>Draft genome sequence of Xylaria bambusicola isolate GMP-LS, the root and basal stem rot pathogen of sugarcane in Indonesia.</title>
        <authorList>
            <person name="Selvaraj P."/>
            <person name="Muralishankar V."/>
            <person name="Muruganantham S."/>
            <person name="Sp S."/>
            <person name="Haryani S."/>
            <person name="Lau K.J.X."/>
            <person name="Naqvi N.I."/>
        </authorList>
    </citation>
    <scope>NUCLEOTIDE SEQUENCE [LARGE SCALE GENOMIC DNA]</scope>
    <source>
        <strain evidence="2">GMP-LS</strain>
    </source>
</reference>
<keyword evidence="3" id="KW-1185">Reference proteome</keyword>
<dbReference type="Proteomes" id="UP001305414">
    <property type="component" value="Unassembled WGS sequence"/>
</dbReference>
<feature type="region of interest" description="Disordered" evidence="1">
    <location>
        <begin position="39"/>
        <end position="60"/>
    </location>
</feature>
<name>A0AAN7Z3V3_9PEZI</name>
<evidence type="ECO:0000313" key="3">
    <source>
        <dbReference type="Proteomes" id="UP001305414"/>
    </source>
</evidence>
<protein>
    <submittedName>
        <fullName evidence="2">Uncharacterized protein</fullName>
    </submittedName>
</protein>